<gene>
    <name evidence="1" type="ORF">S03H2_34451</name>
</gene>
<comment type="caution">
    <text evidence="1">The sequence shown here is derived from an EMBL/GenBank/DDBJ whole genome shotgun (WGS) entry which is preliminary data.</text>
</comment>
<evidence type="ECO:0000313" key="1">
    <source>
        <dbReference type="EMBL" id="GAH55828.1"/>
    </source>
</evidence>
<dbReference type="AlphaFoldDB" id="X1IE11"/>
<name>X1IE11_9ZZZZ</name>
<protein>
    <submittedName>
        <fullName evidence="1">Uncharacterized protein</fullName>
    </submittedName>
</protein>
<sequence>MRNYQWRKNIGYKPPWQIVYATMWLAANGLFKYHHITEEFDEFCAGCGKRKGGGFTIVNLPLNRYMAICDECTEKTKK</sequence>
<organism evidence="1">
    <name type="scientific">marine sediment metagenome</name>
    <dbReference type="NCBI Taxonomy" id="412755"/>
    <lineage>
        <taxon>unclassified sequences</taxon>
        <taxon>metagenomes</taxon>
        <taxon>ecological metagenomes</taxon>
    </lineage>
</organism>
<accession>X1IE11</accession>
<dbReference type="EMBL" id="BARU01021023">
    <property type="protein sequence ID" value="GAH55828.1"/>
    <property type="molecule type" value="Genomic_DNA"/>
</dbReference>
<proteinExistence type="predicted"/>
<reference evidence="1" key="1">
    <citation type="journal article" date="2014" name="Front. Microbiol.">
        <title>High frequency of phylogenetically diverse reductive dehalogenase-homologous genes in deep subseafloor sedimentary metagenomes.</title>
        <authorList>
            <person name="Kawai M."/>
            <person name="Futagami T."/>
            <person name="Toyoda A."/>
            <person name="Takaki Y."/>
            <person name="Nishi S."/>
            <person name="Hori S."/>
            <person name="Arai W."/>
            <person name="Tsubouchi T."/>
            <person name="Morono Y."/>
            <person name="Uchiyama I."/>
            <person name="Ito T."/>
            <person name="Fujiyama A."/>
            <person name="Inagaki F."/>
            <person name="Takami H."/>
        </authorList>
    </citation>
    <scope>NUCLEOTIDE SEQUENCE</scope>
    <source>
        <strain evidence="1">Expedition CK06-06</strain>
    </source>
</reference>